<evidence type="ECO:0000313" key="1">
    <source>
        <dbReference type="EMBL" id="GIY06252.1"/>
    </source>
</evidence>
<keyword evidence="2" id="KW-1185">Reference proteome</keyword>
<evidence type="ECO:0000313" key="2">
    <source>
        <dbReference type="Proteomes" id="UP001054945"/>
    </source>
</evidence>
<organism evidence="1 2">
    <name type="scientific">Caerostris extrusa</name>
    <name type="common">Bark spider</name>
    <name type="synonym">Caerostris bankana</name>
    <dbReference type="NCBI Taxonomy" id="172846"/>
    <lineage>
        <taxon>Eukaryota</taxon>
        <taxon>Metazoa</taxon>
        <taxon>Ecdysozoa</taxon>
        <taxon>Arthropoda</taxon>
        <taxon>Chelicerata</taxon>
        <taxon>Arachnida</taxon>
        <taxon>Araneae</taxon>
        <taxon>Araneomorphae</taxon>
        <taxon>Entelegynae</taxon>
        <taxon>Araneoidea</taxon>
        <taxon>Araneidae</taxon>
        <taxon>Caerostris</taxon>
    </lineage>
</organism>
<accession>A0AAV4QD86</accession>
<proteinExistence type="predicted"/>
<dbReference type="EMBL" id="BPLR01005941">
    <property type="protein sequence ID" value="GIY06252.1"/>
    <property type="molecule type" value="Genomic_DNA"/>
</dbReference>
<comment type="caution">
    <text evidence="1">The sequence shown here is derived from an EMBL/GenBank/DDBJ whole genome shotgun (WGS) entry which is preliminary data.</text>
</comment>
<protein>
    <submittedName>
        <fullName evidence="1">Uncharacterized protein</fullName>
    </submittedName>
</protein>
<gene>
    <name evidence="1" type="ORF">CEXT_544231</name>
</gene>
<sequence>MRISILLTRCKYPNFYQHLHFRGQIPPCHPRAVQKNMTNDSLRHRNSSVIDFPLPFTRPIDSPPLLLFFFRVRRCSSKRRALSEEEQ</sequence>
<reference evidence="1 2" key="1">
    <citation type="submission" date="2021-06" db="EMBL/GenBank/DDBJ databases">
        <title>Caerostris extrusa draft genome.</title>
        <authorList>
            <person name="Kono N."/>
            <person name="Arakawa K."/>
        </authorList>
    </citation>
    <scope>NUCLEOTIDE SEQUENCE [LARGE SCALE GENOMIC DNA]</scope>
</reference>
<dbReference type="AlphaFoldDB" id="A0AAV4QD86"/>
<name>A0AAV4QD86_CAEEX</name>
<dbReference type="Proteomes" id="UP001054945">
    <property type="component" value="Unassembled WGS sequence"/>
</dbReference>